<proteinExistence type="predicted"/>
<reference evidence="2 3" key="1">
    <citation type="submission" date="2018-02" db="EMBL/GenBank/DDBJ databases">
        <title>Draft genome of wild Prunus yedoensis var. nudiflora.</title>
        <authorList>
            <person name="Baek S."/>
            <person name="Kim J.-H."/>
            <person name="Choi K."/>
            <person name="Kim G.-B."/>
            <person name="Cho A."/>
            <person name="Jang H."/>
            <person name="Shin C.-H."/>
            <person name="Yu H.-J."/>
            <person name="Mun J.-H."/>
        </authorList>
    </citation>
    <scope>NUCLEOTIDE SEQUENCE [LARGE SCALE GENOMIC DNA]</scope>
    <source>
        <strain evidence="3">cv. Jeju island</strain>
        <tissue evidence="2">Leaf</tissue>
    </source>
</reference>
<evidence type="ECO:0000313" key="2">
    <source>
        <dbReference type="EMBL" id="PQP97965.1"/>
    </source>
</evidence>
<gene>
    <name evidence="2" type="ORF">Pyn_28026</name>
</gene>
<feature type="transmembrane region" description="Helical" evidence="1">
    <location>
        <begin position="176"/>
        <end position="195"/>
    </location>
</feature>
<feature type="transmembrane region" description="Helical" evidence="1">
    <location>
        <begin position="152"/>
        <end position="170"/>
    </location>
</feature>
<protein>
    <submittedName>
        <fullName evidence="2">Uncharacterized protein</fullName>
    </submittedName>
</protein>
<dbReference type="AlphaFoldDB" id="A0A314Z896"/>
<evidence type="ECO:0000256" key="1">
    <source>
        <dbReference type="SAM" id="Phobius"/>
    </source>
</evidence>
<evidence type="ECO:0000313" key="3">
    <source>
        <dbReference type="Proteomes" id="UP000250321"/>
    </source>
</evidence>
<keyword evidence="1" id="KW-0812">Transmembrane</keyword>
<sequence length="211" mass="23716">MKEAQHVTLIDNWNNMHMHRDKGVWINEVAENKGKKMKAAMAMYIQQESASSSNPSEQISVSDVHQLGIMTKELGIGSGKRIRGLGSNLLVETSSRSTSRYSKTSMIEDERYNKLSETVEKLCDIVKQLQAGLTTDLGRSVNATVSTMVRDLGSDLILLILMILQLIITVTTYKVVVMVCIMVLKTLVMVIRLWYEWMHMLLLLVATAPKT</sequence>
<keyword evidence="1" id="KW-0472">Membrane</keyword>
<organism evidence="2 3">
    <name type="scientific">Prunus yedoensis var. nudiflora</name>
    <dbReference type="NCBI Taxonomy" id="2094558"/>
    <lineage>
        <taxon>Eukaryota</taxon>
        <taxon>Viridiplantae</taxon>
        <taxon>Streptophyta</taxon>
        <taxon>Embryophyta</taxon>
        <taxon>Tracheophyta</taxon>
        <taxon>Spermatophyta</taxon>
        <taxon>Magnoliopsida</taxon>
        <taxon>eudicotyledons</taxon>
        <taxon>Gunneridae</taxon>
        <taxon>Pentapetalae</taxon>
        <taxon>rosids</taxon>
        <taxon>fabids</taxon>
        <taxon>Rosales</taxon>
        <taxon>Rosaceae</taxon>
        <taxon>Amygdaloideae</taxon>
        <taxon>Amygdaleae</taxon>
        <taxon>Prunus</taxon>
    </lineage>
</organism>
<keyword evidence="1" id="KW-1133">Transmembrane helix</keyword>
<name>A0A314Z896_PRUYE</name>
<dbReference type="Proteomes" id="UP000250321">
    <property type="component" value="Unassembled WGS sequence"/>
</dbReference>
<accession>A0A314Z896</accession>
<comment type="caution">
    <text evidence="2">The sequence shown here is derived from an EMBL/GenBank/DDBJ whole genome shotgun (WGS) entry which is preliminary data.</text>
</comment>
<dbReference type="EMBL" id="PJQY01001949">
    <property type="protein sequence ID" value="PQP97965.1"/>
    <property type="molecule type" value="Genomic_DNA"/>
</dbReference>
<keyword evidence="3" id="KW-1185">Reference proteome</keyword>